<dbReference type="Gene3D" id="1.10.287.1490">
    <property type="match status" value="1"/>
</dbReference>
<keyword evidence="1" id="KW-0175">Coiled coil</keyword>
<evidence type="ECO:0000313" key="3">
    <source>
        <dbReference type="Proteomes" id="UP000290174"/>
    </source>
</evidence>
<dbReference type="AlphaFoldDB" id="A0A4Q0QCB8"/>
<evidence type="ECO:0000256" key="1">
    <source>
        <dbReference type="SAM" id="Coils"/>
    </source>
</evidence>
<dbReference type="Proteomes" id="UP000290174">
    <property type="component" value="Unassembled WGS sequence"/>
</dbReference>
<dbReference type="EMBL" id="RKMK01000047">
    <property type="protein sequence ID" value="RXG86549.1"/>
    <property type="molecule type" value="Genomic_DNA"/>
</dbReference>
<organism evidence="2 3">
    <name type="scientific">Bradyrhizobium zhanjiangense</name>
    <dbReference type="NCBI Taxonomy" id="1325107"/>
    <lineage>
        <taxon>Bacteria</taxon>
        <taxon>Pseudomonadati</taxon>
        <taxon>Pseudomonadota</taxon>
        <taxon>Alphaproteobacteria</taxon>
        <taxon>Hyphomicrobiales</taxon>
        <taxon>Nitrobacteraceae</taxon>
        <taxon>Bradyrhizobium</taxon>
    </lineage>
</organism>
<protein>
    <submittedName>
        <fullName evidence="2">Uncharacterized protein</fullName>
    </submittedName>
</protein>
<dbReference type="RefSeq" id="WP_128930224.1">
    <property type="nucleotide sequence ID" value="NZ_CP022221.1"/>
</dbReference>
<comment type="caution">
    <text evidence="2">The sequence shown here is derived from an EMBL/GenBank/DDBJ whole genome shotgun (WGS) entry which is preliminary data.</text>
</comment>
<name>A0A4Q0QCB8_9BRAD</name>
<sequence length="226" mass="24743">MSAHVTRPKLMPVSADPAFRSLARLAVRAKAVLQTKTAVVRSKAMFGKDDLVDNLSRDLDRARGRRDALASEATTLTAQIAEIEARLSEEKKRRERERVLCEIEAIKTRVKQAAGAFAPVVDGLSKAIESAAVVVPEARELNSFLVSVATEIDSVLDPLLRELDQRADAVRTGHVALDLPSSANEAPPIELPKDSNERLLRFPAWLSRDKETDKKESAESPRSTAA</sequence>
<evidence type="ECO:0000313" key="2">
    <source>
        <dbReference type="EMBL" id="RXG86549.1"/>
    </source>
</evidence>
<gene>
    <name evidence="2" type="ORF">EAS61_33185</name>
</gene>
<feature type="coiled-coil region" evidence="1">
    <location>
        <begin position="52"/>
        <end position="100"/>
    </location>
</feature>
<accession>A0A4Q0QCB8</accession>
<proteinExistence type="predicted"/>
<reference evidence="2 3" key="1">
    <citation type="submission" date="2018-11" db="EMBL/GenBank/DDBJ databases">
        <title>Bradyrhizobium sp. nov., isolated from effective nodules of peanut in China.</title>
        <authorList>
            <person name="Li Y."/>
        </authorList>
    </citation>
    <scope>NUCLEOTIDE SEQUENCE [LARGE SCALE GENOMIC DNA]</scope>
    <source>
        <strain evidence="2 3">CCBAU 51770</strain>
    </source>
</reference>